<dbReference type="EMBL" id="KV427693">
    <property type="protein sequence ID" value="KZT00190.1"/>
    <property type="molecule type" value="Genomic_DNA"/>
</dbReference>
<dbReference type="SUPFAM" id="SSF50475">
    <property type="entry name" value="FMN-binding split barrel"/>
    <property type="match status" value="1"/>
</dbReference>
<gene>
    <name evidence="7" type="ORF">LAESUDRAFT_666698</name>
</gene>
<dbReference type="Pfam" id="PF01613">
    <property type="entry name" value="Flavin_Reduct"/>
    <property type="match status" value="1"/>
</dbReference>
<reference evidence="7 8" key="1">
    <citation type="journal article" date="2016" name="Mol. Biol. Evol.">
        <title>Comparative Genomics of Early-Diverging Mushroom-Forming Fungi Provides Insights into the Origins of Lignocellulose Decay Capabilities.</title>
        <authorList>
            <person name="Nagy L.G."/>
            <person name="Riley R."/>
            <person name="Tritt A."/>
            <person name="Adam C."/>
            <person name="Daum C."/>
            <person name="Floudas D."/>
            <person name="Sun H."/>
            <person name="Yadav J.S."/>
            <person name="Pangilinan J."/>
            <person name="Larsson K.H."/>
            <person name="Matsuura K."/>
            <person name="Barry K."/>
            <person name="Labutti K."/>
            <person name="Kuo R."/>
            <person name="Ohm R.A."/>
            <person name="Bhattacharya S.S."/>
            <person name="Shirouzu T."/>
            <person name="Yoshinaga Y."/>
            <person name="Martin F.M."/>
            <person name="Grigoriev I.V."/>
            <person name="Hibbett D.S."/>
        </authorList>
    </citation>
    <scope>NUCLEOTIDE SEQUENCE [LARGE SCALE GENOMIC DNA]</scope>
    <source>
        <strain evidence="7 8">93-53</strain>
    </source>
</reference>
<dbReference type="PANTHER" id="PTHR33798:SF5">
    <property type="entry name" value="FLAVIN REDUCTASE LIKE DOMAIN-CONTAINING PROTEIN"/>
    <property type="match status" value="1"/>
</dbReference>
<name>A0A165B471_9APHY</name>
<evidence type="ECO:0000259" key="6">
    <source>
        <dbReference type="SMART" id="SM00903"/>
    </source>
</evidence>
<feature type="region of interest" description="Disordered" evidence="5">
    <location>
        <begin position="1"/>
        <end position="29"/>
    </location>
</feature>
<evidence type="ECO:0000256" key="4">
    <source>
        <dbReference type="ARBA" id="ARBA00038054"/>
    </source>
</evidence>
<protein>
    <recommendedName>
        <fullName evidence="6">Flavin reductase like domain-containing protein</fullName>
    </recommendedName>
</protein>
<evidence type="ECO:0000256" key="3">
    <source>
        <dbReference type="ARBA" id="ARBA00022643"/>
    </source>
</evidence>
<dbReference type="AlphaFoldDB" id="A0A165B471"/>
<evidence type="ECO:0000256" key="1">
    <source>
        <dbReference type="ARBA" id="ARBA00001917"/>
    </source>
</evidence>
<dbReference type="RefSeq" id="XP_040757930.1">
    <property type="nucleotide sequence ID" value="XM_040905265.1"/>
</dbReference>
<dbReference type="InParanoid" id="A0A165B471"/>
<evidence type="ECO:0000256" key="2">
    <source>
        <dbReference type="ARBA" id="ARBA00022630"/>
    </source>
</evidence>
<dbReference type="Proteomes" id="UP000076871">
    <property type="component" value="Unassembled WGS sequence"/>
</dbReference>
<comment type="cofactor">
    <cofactor evidence="1">
        <name>FMN</name>
        <dbReference type="ChEBI" id="CHEBI:58210"/>
    </cofactor>
</comment>
<dbReference type="GO" id="GO:0010181">
    <property type="term" value="F:FMN binding"/>
    <property type="evidence" value="ECO:0007669"/>
    <property type="project" value="InterPro"/>
</dbReference>
<dbReference type="OrthoDB" id="298012at2759"/>
<keyword evidence="3" id="KW-0288">FMN</keyword>
<sequence length="279" mass="30799">MASTDDLPPLNHSQEFQLTQSPNPQWHYGQKVADTPEGRAWMEGEKAGWKVVDTAKEDPMKVYSLMNSGIVPRPIAFVSTVSESGVENISPFSWFNMVTQNPPLVFISCTNGPKRVKDTTSNIKSTKGFTVNLISEPWVEAANACSIDAPSGVSEWPLSGLTKEPSIHVKAPRVKESAFSMECELYQAIEIVHPDTGVNTNTMILGLVKYIHVRKDILNERDTVDPAKFKVVGRLSGLAYAHIESAYTLKRPVWAEEEKRIQAALSGSSSGGKLKYCHH</sequence>
<feature type="domain" description="Flavin reductase like" evidence="6">
    <location>
        <begin position="68"/>
        <end position="227"/>
    </location>
</feature>
<dbReference type="Gene3D" id="2.30.110.10">
    <property type="entry name" value="Electron Transport, Fmn-binding Protein, Chain A"/>
    <property type="match status" value="1"/>
</dbReference>
<evidence type="ECO:0000313" key="7">
    <source>
        <dbReference type="EMBL" id="KZT00190.1"/>
    </source>
</evidence>
<dbReference type="InterPro" id="IPR012349">
    <property type="entry name" value="Split_barrel_FMN-bd"/>
</dbReference>
<comment type="similarity">
    <text evidence="4">Belongs to the flavoredoxin family.</text>
</comment>
<accession>A0A165B471</accession>
<evidence type="ECO:0000256" key="5">
    <source>
        <dbReference type="SAM" id="MobiDB-lite"/>
    </source>
</evidence>
<keyword evidence="8" id="KW-1185">Reference proteome</keyword>
<keyword evidence="2" id="KW-0285">Flavoprotein</keyword>
<dbReference type="PANTHER" id="PTHR33798">
    <property type="entry name" value="FLAVOPROTEIN OXYGENASE"/>
    <property type="match status" value="1"/>
</dbReference>
<dbReference type="SMART" id="SM00903">
    <property type="entry name" value="Flavin_Reduct"/>
    <property type="match status" value="1"/>
</dbReference>
<proteinExistence type="inferred from homology"/>
<organism evidence="7 8">
    <name type="scientific">Laetiporus sulphureus 93-53</name>
    <dbReference type="NCBI Taxonomy" id="1314785"/>
    <lineage>
        <taxon>Eukaryota</taxon>
        <taxon>Fungi</taxon>
        <taxon>Dikarya</taxon>
        <taxon>Basidiomycota</taxon>
        <taxon>Agaricomycotina</taxon>
        <taxon>Agaricomycetes</taxon>
        <taxon>Polyporales</taxon>
        <taxon>Laetiporus</taxon>
    </lineage>
</organism>
<dbReference type="GeneID" id="63822295"/>
<feature type="compositionally biased region" description="Polar residues" evidence="5">
    <location>
        <begin position="11"/>
        <end position="24"/>
    </location>
</feature>
<evidence type="ECO:0000313" key="8">
    <source>
        <dbReference type="Proteomes" id="UP000076871"/>
    </source>
</evidence>
<dbReference type="InterPro" id="IPR002563">
    <property type="entry name" value="Flavin_Rdtase-like_dom"/>
</dbReference>